<keyword evidence="2" id="KW-0812">Transmembrane</keyword>
<dbReference type="GO" id="GO:0036374">
    <property type="term" value="F:glutathione hydrolase activity"/>
    <property type="evidence" value="ECO:0007669"/>
    <property type="project" value="InterPro"/>
</dbReference>
<organism evidence="3 4">
    <name type="scientific">Coptotermes formosanus</name>
    <name type="common">Formosan subterranean termite</name>
    <dbReference type="NCBI Taxonomy" id="36987"/>
    <lineage>
        <taxon>Eukaryota</taxon>
        <taxon>Metazoa</taxon>
        <taxon>Ecdysozoa</taxon>
        <taxon>Arthropoda</taxon>
        <taxon>Hexapoda</taxon>
        <taxon>Insecta</taxon>
        <taxon>Pterygota</taxon>
        <taxon>Neoptera</taxon>
        <taxon>Polyneoptera</taxon>
        <taxon>Dictyoptera</taxon>
        <taxon>Blattodea</taxon>
        <taxon>Blattoidea</taxon>
        <taxon>Termitoidae</taxon>
        <taxon>Rhinotermitidae</taxon>
        <taxon>Coptotermes</taxon>
    </lineage>
</organism>
<feature type="binding site" evidence="1">
    <location>
        <position position="478"/>
    </location>
    <ligand>
        <name>L-glutamate</name>
        <dbReference type="ChEBI" id="CHEBI:29985"/>
    </ligand>
</feature>
<keyword evidence="2" id="KW-1133">Transmembrane helix</keyword>
<dbReference type="InterPro" id="IPR000101">
    <property type="entry name" value="GGT_peptidase"/>
</dbReference>
<comment type="caution">
    <text evidence="3">The sequence shown here is derived from an EMBL/GenBank/DDBJ whole genome shotgun (WGS) entry which is preliminary data.</text>
</comment>
<dbReference type="InParanoid" id="A0A6L2PPL1"/>
<evidence type="ECO:0000256" key="1">
    <source>
        <dbReference type="PIRSR" id="PIRSR600101-2"/>
    </source>
</evidence>
<accession>A0A6L2PPL1</accession>
<dbReference type="PANTHER" id="PTHR11686:SF54">
    <property type="entry name" value="GLUTATHIONE HYDROLASE 7"/>
    <property type="match status" value="1"/>
</dbReference>
<dbReference type="SUPFAM" id="SSF56235">
    <property type="entry name" value="N-terminal nucleophile aminohydrolases (Ntn hydrolases)"/>
    <property type="match status" value="1"/>
</dbReference>
<dbReference type="Gene3D" id="3.60.20.40">
    <property type="match status" value="1"/>
</dbReference>
<dbReference type="InterPro" id="IPR043137">
    <property type="entry name" value="GGT_ssub_C"/>
</dbReference>
<keyword evidence="2" id="KW-0472">Membrane</keyword>
<protein>
    <recommendedName>
        <fullName evidence="5">Gamma-glutamyltransferase</fullName>
    </recommendedName>
</protein>
<dbReference type="OrthoDB" id="9977870at2759"/>
<dbReference type="InterPro" id="IPR029055">
    <property type="entry name" value="Ntn_hydrolases_N"/>
</dbReference>
<dbReference type="AlphaFoldDB" id="A0A6L2PPL1"/>
<evidence type="ECO:0000313" key="3">
    <source>
        <dbReference type="EMBL" id="GFG31877.1"/>
    </source>
</evidence>
<dbReference type="Proteomes" id="UP000502823">
    <property type="component" value="Unassembled WGS sequence"/>
</dbReference>
<gene>
    <name evidence="3" type="ORF">Cfor_02680</name>
</gene>
<feature type="binding site" evidence="1">
    <location>
        <position position="164"/>
    </location>
    <ligand>
        <name>L-glutamate</name>
        <dbReference type="ChEBI" id="CHEBI:29985"/>
    </ligand>
</feature>
<proteinExistence type="predicted"/>
<dbReference type="GO" id="GO:0005886">
    <property type="term" value="C:plasma membrane"/>
    <property type="evidence" value="ECO:0007669"/>
    <property type="project" value="TreeGrafter"/>
</dbReference>
<sequence>MNNINDASAHEIGGRMPSIPGPYCSPEHTESLPLKHAGAGSRASGLRSVTHCFSGSADKSGCGLRMIVLCFVALTLAVVIALAVQIYYGDYQLVPHGSVATDSAVCSLVGTDIMKNGGNAVDAAVAATFCLGVVNPHVTGLGGGGFMIIYSHRTQSILDVIDFREVAPATINISNDAPGSYVGVPGVLGGLAMAHQLHGILPWADVIMPAVRIARSGFHVSETLFAAKSHLHLSRFNGRLVEWMAELEAGQNLTLPELAATLEEIAVKGPDVFYNGSLGQDVIQAVASAGGQMREQDLAAYQAVRRPALKTVFADFNILVPDVPSGGPALLATLKLLPDINSSAGEQGTSLPHLVSLANASENVYRKAFLGIWGDPDFSAEKYEHDYDGGEIAWGKLTQSVGSHVAAADINDIYVSVVRYDCLLTNHGFLLNNALTNFGLGKNSPFPGKRPISLATPVIATEKRRVCGRRLLIGSADAAVASQVLSRLLVLDKNITLSIEAPRFQIADGNNSVFVEDQHEPPLSKNAQEYLQIFGYHLQALPKPYQSCNIVEKIGDYLSSHSDSRGGGLASRF</sequence>
<name>A0A6L2PPL1_COPFO</name>
<evidence type="ECO:0008006" key="5">
    <source>
        <dbReference type="Google" id="ProtNLM"/>
    </source>
</evidence>
<feature type="transmembrane region" description="Helical" evidence="2">
    <location>
        <begin position="66"/>
        <end position="88"/>
    </location>
</feature>
<evidence type="ECO:0000256" key="2">
    <source>
        <dbReference type="SAM" id="Phobius"/>
    </source>
</evidence>
<dbReference type="PRINTS" id="PR01210">
    <property type="entry name" value="GGTRANSPTASE"/>
</dbReference>
<keyword evidence="4" id="KW-1185">Reference proteome</keyword>
<evidence type="ECO:0000313" key="4">
    <source>
        <dbReference type="Proteomes" id="UP000502823"/>
    </source>
</evidence>
<reference evidence="4" key="1">
    <citation type="submission" date="2020-01" db="EMBL/GenBank/DDBJ databases">
        <title>Draft genome sequence of the Termite Coptotermes fromosanus.</title>
        <authorList>
            <person name="Itakura S."/>
            <person name="Yosikawa Y."/>
            <person name="Umezawa K."/>
        </authorList>
    </citation>
    <scope>NUCLEOTIDE SEQUENCE [LARGE SCALE GENOMIC DNA]</scope>
</reference>
<dbReference type="PANTHER" id="PTHR11686">
    <property type="entry name" value="GAMMA GLUTAMYL TRANSPEPTIDASE"/>
    <property type="match status" value="1"/>
</dbReference>
<dbReference type="Pfam" id="PF01019">
    <property type="entry name" value="G_glu_transpept"/>
    <property type="match status" value="2"/>
</dbReference>
<dbReference type="EMBL" id="BLKM01000334">
    <property type="protein sequence ID" value="GFG31877.1"/>
    <property type="molecule type" value="Genomic_DNA"/>
</dbReference>
<dbReference type="GO" id="GO:0006751">
    <property type="term" value="P:glutathione catabolic process"/>
    <property type="evidence" value="ECO:0007669"/>
    <property type="project" value="InterPro"/>
</dbReference>